<accession>A0A1F8GSE9</accession>
<organism evidence="1 2">
    <name type="scientific">Candidatus Yanofskybacteria bacterium RIFCSPLOWO2_01_FULL_49_25</name>
    <dbReference type="NCBI Taxonomy" id="1802701"/>
    <lineage>
        <taxon>Bacteria</taxon>
        <taxon>Candidatus Yanofskyibacteriota</taxon>
    </lineage>
</organism>
<dbReference type="STRING" id="1802701.A3A33_02550"/>
<dbReference type="EMBL" id="MGKP01000023">
    <property type="protein sequence ID" value="OGN28211.1"/>
    <property type="molecule type" value="Genomic_DNA"/>
</dbReference>
<evidence type="ECO:0000313" key="2">
    <source>
        <dbReference type="Proteomes" id="UP000179047"/>
    </source>
</evidence>
<comment type="caution">
    <text evidence="1">The sequence shown here is derived from an EMBL/GenBank/DDBJ whole genome shotgun (WGS) entry which is preliminary data.</text>
</comment>
<dbReference type="AlphaFoldDB" id="A0A1F8GSE9"/>
<sequence>MSDAQTKICQNCKTPFVIEPDDFTFYEKMQVPPPTQCPECRLIRRLARRNERTFHRRTCEKCNAQIISVFAEASGIHVYCTPCWWSDTWDGLEYGVDYDPSRPFLTQLDELFHRVPIMNLFGLFSTCVNSEYTNMVGWLKNCYMVTYSDYGENLVHGSFVNHSKDSVDNLMGLNLELCYETINCNQCYRTFFSVDCESSNNMWFSKNCSGCNDCFGCVNLRNKSYHIFNQPYSKAEYEKKFAELYPTTVEKIQSAREQAEKLWTQHPQKYLHGWRNVNSTGDYISDSKNAKECFIGFKIEDSKFCSWVTGPMSDTYDFINFGAGSSRMYECLQAGDQAYDLVAGWWVITNVKNIQYSLFCDSASNLFGCAGLKKHEYCILNKQYSKEEYEKLRAQIIASMKQDGTYGEFYPIATSPFGYNETTAQELFPLTKEQALAKGYNWRDPETRNYEIKDDILACEHGGKCADACATAFRIHSFEAQFLERMNLPTPRLCPQCRHHRRIQYRNPMKLWKRKCAKCSEDIETSYSPERPEIVYCESCYQQEVI</sequence>
<gene>
    <name evidence="1" type="ORF">A3A33_02550</name>
</gene>
<name>A0A1F8GSE9_9BACT</name>
<protein>
    <recommendedName>
        <fullName evidence="3">Zinc-binding domain-containing protein</fullName>
    </recommendedName>
</protein>
<dbReference type="Proteomes" id="UP000179047">
    <property type="component" value="Unassembled WGS sequence"/>
</dbReference>
<reference evidence="1 2" key="1">
    <citation type="journal article" date="2016" name="Nat. Commun.">
        <title>Thousands of microbial genomes shed light on interconnected biogeochemical processes in an aquifer system.</title>
        <authorList>
            <person name="Anantharaman K."/>
            <person name="Brown C.T."/>
            <person name="Hug L.A."/>
            <person name="Sharon I."/>
            <person name="Castelle C.J."/>
            <person name="Probst A.J."/>
            <person name="Thomas B.C."/>
            <person name="Singh A."/>
            <person name="Wilkins M.J."/>
            <person name="Karaoz U."/>
            <person name="Brodie E.L."/>
            <person name="Williams K.H."/>
            <person name="Hubbard S.S."/>
            <person name="Banfield J.F."/>
        </authorList>
    </citation>
    <scope>NUCLEOTIDE SEQUENCE [LARGE SCALE GENOMIC DNA]</scope>
</reference>
<evidence type="ECO:0008006" key="3">
    <source>
        <dbReference type="Google" id="ProtNLM"/>
    </source>
</evidence>
<proteinExistence type="predicted"/>
<evidence type="ECO:0000313" key="1">
    <source>
        <dbReference type="EMBL" id="OGN28211.1"/>
    </source>
</evidence>